<evidence type="ECO:0000256" key="1">
    <source>
        <dbReference type="SAM" id="MobiDB-lite"/>
    </source>
</evidence>
<evidence type="ECO:0000313" key="2">
    <source>
        <dbReference type="EMBL" id="KAG2487228.1"/>
    </source>
</evidence>
<proteinExistence type="predicted"/>
<dbReference type="AlphaFoldDB" id="A0A836BTU3"/>
<accession>A0A836BTU3</accession>
<dbReference type="EMBL" id="JAEHOE010000100">
    <property type="protein sequence ID" value="KAG2487228.1"/>
    <property type="molecule type" value="Genomic_DNA"/>
</dbReference>
<protein>
    <recommendedName>
        <fullName evidence="4">SGNH hydrolase-type esterase domain-containing protein</fullName>
    </recommendedName>
</protein>
<dbReference type="PANTHER" id="PTHR34407">
    <property type="entry name" value="EXPRESSED PROTEIN"/>
    <property type="match status" value="1"/>
</dbReference>
<feature type="region of interest" description="Disordered" evidence="1">
    <location>
        <begin position="469"/>
        <end position="497"/>
    </location>
</feature>
<gene>
    <name evidence="2" type="ORF">HYH03_014201</name>
</gene>
<organism evidence="2 3">
    <name type="scientific">Edaphochlamys debaryana</name>
    <dbReference type="NCBI Taxonomy" id="47281"/>
    <lineage>
        <taxon>Eukaryota</taxon>
        <taxon>Viridiplantae</taxon>
        <taxon>Chlorophyta</taxon>
        <taxon>core chlorophytes</taxon>
        <taxon>Chlorophyceae</taxon>
        <taxon>CS clade</taxon>
        <taxon>Chlamydomonadales</taxon>
        <taxon>Chlamydomonadales incertae sedis</taxon>
        <taxon>Edaphochlamys</taxon>
    </lineage>
</organism>
<dbReference type="PANTHER" id="PTHR34407:SF1">
    <property type="entry name" value="SGNH HYDROLASE-TYPE ESTERASE DOMAIN-CONTAINING PROTEIN"/>
    <property type="match status" value="1"/>
</dbReference>
<name>A0A836BTU3_9CHLO</name>
<evidence type="ECO:0000313" key="3">
    <source>
        <dbReference type="Proteomes" id="UP000612055"/>
    </source>
</evidence>
<sequence>MIMCLDQFVDPDVDLVFVEYIMNNGDDFNMYDNRVVKDMERLIRRLLALPGKPAVVLMQAPNMLHPGMEKQEPVRYPFHKSMEDLETSLSHFHDVQALSLRTALFRLAEVERREGFRWRDTFFDHHPGDSGNRMMADLAVFLAQETAMDLLLSPHRPEEAAELNGPLLEPMYEGDEPPASTMCAVGTSFQSMVTNATEFNFTDEGRGKWGFVATQPGVELVVRLDTRLRVIHGGGPAPSTAQVYFHHLRSHQHMGGGRGQLLVQLHVHPHGGRRAPRQVQCVAESPVLRGVFVKTMNELAAVVRDLMMAAAERHAALQRDFSALSEDYGEFKRVITQNYNVTGRAIASLRRELKADIAQTERFSELIVETAPKEERGRLLLREVSDEMADRLRTKTYLAPLLVSASADCRVAIRVLHDTSSREHKFKGGGRGRVSGLVVAEDAQAAGVLDRLTMDHGRMPEGVFEDRVAEKTSAATRLRQQGAGPPPPGPAAVGGRR</sequence>
<dbReference type="Proteomes" id="UP000612055">
    <property type="component" value="Unassembled WGS sequence"/>
</dbReference>
<comment type="caution">
    <text evidence="2">The sequence shown here is derived from an EMBL/GenBank/DDBJ whole genome shotgun (WGS) entry which is preliminary data.</text>
</comment>
<evidence type="ECO:0008006" key="4">
    <source>
        <dbReference type="Google" id="ProtNLM"/>
    </source>
</evidence>
<dbReference type="OrthoDB" id="532422at2759"/>
<keyword evidence="3" id="KW-1185">Reference proteome</keyword>
<reference evidence="2" key="1">
    <citation type="journal article" date="2020" name="bioRxiv">
        <title>Comparative genomics of Chlamydomonas.</title>
        <authorList>
            <person name="Craig R.J."/>
            <person name="Hasan A.R."/>
            <person name="Ness R.W."/>
            <person name="Keightley P.D."/>
        </authorList>
    </citation>
    <scope>NUCLEOTIDE SEQUENCE</scope>
    <source>
        <strain evidence="2">CCAP 11/70</strain>
    </source>
</reference>
<dbReference type="SUPFAM" id="SSF52266">
    <property type="entry name" value="SGNH hydrolase"/>
    <property type="match status" value="1"/>
</dbReference>